<dbReference type="InterPro" id="IPR032675">
    <property type="entry name" value="LRR_dom_sf"/>
</dbReference>
<protein>
    <recommendedName>
        <fullName evidence="1">F-box/LRR-repeat protein 15-like leucin rich repeat domain-containing protein</fullName>
    </recommendedName>
</protein>
<dbReference type="PANTHER" id="PTHR13318">
    <property type="entry name" value="PARTNER OF PAIRED, ISOFORM B-RELATED"/>
    <property type="match status" value="1"/>
</dbReference>
<accession>A0A0B7MVU5</accession>
<dbReference type="SMART" id="SM00367">
    <property type="entry name" value="LRR_CC"/>
    <property type="match status" value="8"/>
</dbReference>
<dbReference type="Pfam" id="PF13516">
    <property type="entry name" value="LRR_6"/>
    <property type="match status" value="1"/>
</dbReference>
<organism evidence="2 3">
    <name type="scientific">Parasitella parasitica</name>
    <dbReference type="NCBI Taxonomy" id="35722"/>
    <lineage>
        <taxon>Eukaryota</taxon>
        <taxon>Fungi</taxon>
        <taxon>Fungi incertae sedis</taxon>
        <taxon>Mucoromycota</taxon>
        <taxon>Mucoromycotina</taxon>
        <taxon>Mucoromycetes</taxon>
        <taxon>Mucorales</taxon>
        <taxon>Mucorineae</taxon>
        <taxon>Mucoraceae</taxon>
        <taxon>Parasitella</taxon>
    </lineage>
</organism>
<dbReference type="SUPFAM" id="SSF52047">
    <property type="entry name" value="RNI-like"/>
    <property type="match status" value="1"/>
</dbReference>
<evidence type="ECO:0000313" key="2">
    <source>
        <dbReference type="EMBL" id="CEP06944.1"/>
    </source>
</evidence>
<evidence type="ECO:0000259" key="1">
    <source>
        <dbReference type="Pfam" id="PF25372"/>
    </source>
</evidence>
<dbReference type="GO" id="GO:0031146">
    <property type="term" value="P:SCF-dependent proteasomal ubiquitin-dependent protein catabolic process"/>
    <property type="evidence" value="ECO:0007669"/>
    <property type="project" value="TreeGrafter"/>
</dbReference>
<gene>
    <name evidence="2" type="primary">PARPA_00206.1 scaffold 486</name>
</gene>
<dbReference type="InterPro" id="IPR057207">
    <property type="entry name" value="FBXL15_LRR"/>
</dbReference>
<dbReference type="EMBL" id="LN718880">
    <property type="protein sequence ID" value="CEP06944.1"/>
    <property type="molecule type" value="Genomic_DNA"/>
</dbReference>
<dbReference type="GO" id="GO:0019005">
    <property type="term" value="C:SCF ubiquitin ligase complex"/>
    <property type="evidence" value="ECO:0007669"/>
    <property type="project" value="TreeGrafter"/>
</dbReference>
<dbReference type="Proteomes" id="UP000054107">
    <property type="component" value="Unassembled WGS sequence"/>
</dbReference>
<name>A0A0B7MVU5_9FUNG</name>
<proteinExistence type="predicted"/>
<reference evidence="2 3" key="1">
    <citation type="submission" date="2014-09" db="EMBL/GenBank/DDBJ databases">
        <authorList>
            <person name="Ellenberger Sabrina"/>
        </authorList>
    </citation>
    <scope>NUCLEOTIDE SEQUENCE [LARGE SCALE GENOMIC DNA]</scope>
    <source>
        <strain evidence="2 3">CBS 412.66</strain>
    </source>
</reference>
<keyword evidence="3" id="KW-1185">Reference proteome</keyword>
<dbReference type="STRING" id="35722.A0A0B7MVU5"/>
<dbReference type="Pfam" id="PF25372">
    <property type="entry name" value="DUF7885"/>
    <property type="match status" value="1"/>
</dbReference>
<dbReference type="Gene3D" id="3.80.10.10">
    <property type="entry name" value="Ribonuclease Inhibitor"/>
    <property type="match status" value="2"/>
</dbReference>
<evidence type="ECO:0000313" key="3">
    <source>
        <dbReference type="Proteomes" id="UP000054107"/>
    </source>
</evidence>
<dbReference type="OrthoDB" id="550575at2759"/>
<feature type="domain" description="F-box/LRR-repeat protein 15-like leucin rich repeat" evidence="1">
    <location>
        <begin position="35"/>
        <end position="280"/>
    </location>
</feature>
<sequence length="381" mass="42089">MSPIYKSIPSETIIKLIKSSGKFLKEANFRGCIQFTSLGLQKLTECCPNVEILNIRDCQQLSSLGIGKFLEKAGNLRELDVSGLTKVKPATLANAACSKLERLEMSWCANITGAGILPLVQQCSASLTYLKINKCPGLDNEEMMRSLGAHLPNLTHLSLAYCTDLTDVSLESFLASCSNRKITHLNLSGCSGLTDATLLNLALHTPHLQHLELAKCERMTDGGLAPLFARVQEFTFLDLEGVYRITTTSVSSIAVYQPHLQRLCLSDCTQVSDADVEDLVKRCPQLCHLELDSCTITDGALKAIADCLEQQPVPRELKLDVLDCRDLSEQGIRTAMSTSSLLTIKSIYSFGDDDNENGRRYRPYNSRRQRRLHNDDGCVIN</sequence>
<dbReference type="InterPro" id="IPR006553">
    <property type="entry name" value="Leu-rich_rpt_Cys-con_subtyp"/>
</dbReference>
<dbReference type="InterPro" id="IPR001611">
    <property type="entry name" value="Leu-rich_rpt"/>
</dbReference>
<dbReference type="AlphaFoldDB" id="A0A0B7MVU5"/>